<dbReference type="GO" id="GO:0004252">
    <property type="term" value="F:serine-type endopeptidase activity"/>
    <property type="evidence" value="ECO:0007669"/>
    <property type="project" value="InterPro"/>
</dbReference>
<dbReference type="SUPFAM" id="SSF51306">
    <property type="entry name" value="LexA/Signal peptidase"/>
    <property type="match status" value="1"/>
</dbReference>
<evidence type="ECO:0000256" key="3">
    <source>
        <dbReference type="ARBA" id="ARBA00009370"/>
    </source>
</evidence>
<dbReference type="InterPro" id="IPR036286">
    <property type="entry name" value="LexA/Signal_pep-like_sf"/>
</dbReference>
<dbReference type="Proteomes" id="UP001235874">
    <property type="component" value="Chromosome"/>
</dbReference>
<feature type="domain" description="Peptidase S26" evidence="8">
    <location>
        <begin position="8"/>
        <end position="101"/>
    </location>
</feature>
<dbReference type="CDD" id="cd06530">
    <property type="entry name" value="S26_SPase_I"/>
    <property type="match status" value="1"/>
</dbReference>
<feature type="active site" evidence="6">
    <location>
        <position position="35"/>
    </location>
</feature>
<dbReference type="PROSITE" id="PS00761">
    <property type="entry name" value="SPASE_I_3"/>
    <property type="match status" value="1"/>
</dbReference>
<feature type="region of interest" description="Disordered" evidence="7">
    <location>
        <begin position="152"/>
        <end position="178"/>
    </location>
</feature>
<feature type="active site" evidence="6">
    <location>
        <position position="91"/>
    </location>
</feature>
<comment type="catalytic activity">
    <reaction evidence="1">
        <text>Cleavage of hydrophobic, N-terminal signal or leader sequences from secreted and periplasmic proteins.</text>
        <dbReference type="EC" id="3.4.21.89"/>
    </reaction>
</comment>
<dbReference type="PRINTS" id="PR00727">
    <property type="entry name" value="LEADERPTASE"/>
</dbReference>
<evidence type="ECO:0000256" key="6">
    <source>
        <dbReference type="PIRSR" id="PIRSR600223-1"/>
    </source>
</evidence>
<dbReference type="InterPro" id="IPR019758">
    <property type="entry name" value="Pept_S26A_signal_pept_1_CS"/>
</dbReference>
<evidence type="ECO:0000313" key="9">
    <source>
        <dbReference type="EMBL" id="WLS46605.1"/>
    </source>
</evidence>
<dbReference type="KEGG" id="mprn:Q3V37_04840"/>
<evidence type="ECO:0000256" key="2">
    <source>
        <dbReference type="ARBA" id="ARBA00004401"/>
    </source>
</evidence>
<evidence type="ECO:0000259" key="8">
    <source>
        <dbReference type="Pfam" id="PF10502"/>
    </source>
</evidence>
<dbReference type="GO" id="GO:0009003">
    <property type="term" value="F:signal peptidase activity"/>
    <property type="evidence" value="ECO:0007669"/>
    <property type="project" value="UniProtKB-EC"/>
</dbReference>
<dbReference type="PANTHER" id="PTHR43390">
    <property type="entry name" value="SIGNAL PEPTIDASE I"/>
    <property type="match status" value="1"/>
</dbReference>
<organism evidence="9 10">
    <name type="scientific">Micromonospora profundi</name>
    <dbReference type="NCBI Taxonomy" id="1420889"/>
    <lineage>
        <taxon>Bacteria</taxon>
        <taxon>Bacillati</taxon>
        <taxon>Actinomycetota</taxon>
        <taxon>Actinomycetes</taxon>
        <taxon>Micromonosporales</taxon>
        <taxon>Micromonosporaceae</taxon>
        <taxon>Micromonospora</taxon>
    </lineage>
</organism>
<dbReference type="EMBL" id="CP130472">
    <property type="protein sequence ID" value="WLS46605.1"/>
    <property type="molecule type" value="Genomic_DNA"/>
</dbReference>
<evidence type="ECO:0000256" key="7">
    <source>
        <dbReference type="SAM" id="MobiDB-lite"/>
    </source>
</evidence>
<dbReference type="GO" id="GO:0005886">
    <property type="term" value="C:plasma membrane"/>
    <property type="evidence" value="ECO:0007669"/>
    <property type="project" value="UniProtKB-SubCell"/>
</dbReference>
<evidence type="ECO:0000313" key="10">
    <source>
        <dbReference type="Proteomes" id="UP001235874"/>
    </source>
</evidence>
<keyword evidence="5" id="KW-0378">Hydrolase</keyword>
<dbReference type="PANTHER" id="PTHR43390:SF1">
    <property type="entry name" value="CHLOROPLAST PROCESSING PEPTIDASE"/>
    <property type="match status" value="1"/>
</dbReference>
<evidence type="ECO:0000256" key="5">
    <source>
        <dbReference type="ARBA" id="ARBA00022801"/>
    </source>
</evidence>
<dbReference type="EC" id="3.4.21.89" evidence="4"/>
<dbReference type="Gene3D" id="2.10.109.10">
    <property type="entry name" value="Umud Fragment, subunit A"/>
    <property type="match status" value="1"/>
</dbReference>
<evidence type="ECO:0000256" key="4">
    <source>
        <dbReference type="ARBA" id="ARBA00013208"/>
    </source>
</evidence>
<proteinExistence type="inferred from homology"/>
<evidence type="ECO:0000256" key="1">
    <source>
        <dbReference type="ARBA" id="ARBA00000677"/>
    </source>
</evidence>
<dbReference type="RefSeq" id="WP_306272960.1">
    <property type="nucleotide sequence ID" value="NZ_CP130472.1"/>
</dbReference>
<dbReference type="InterPro" id="IPR000223">
    <property type="entry name" value="Pept_S26A_signal_pept_1"/>
</dbReference>
<feature type="domain" description="Peptidase S26" evidence="8">
    <location>
        <begin position="109"/>
        <end position="146"/>
    </location>
</feature>
<keyword evidence="10" id="KW-1185">Reference proteome</keyword>
<dbReference type="GO" id="GO:0006465">
    <property type="term" value="P:signal peptide processing"/>
    <property type="evidence" value="ECO:0007669"/>
    <property type="project" value="InterPro"/>
</dbReference>
<name>A0AAJ6L358_9ACTN</name>
<dbReference type="InterPro" id="IPR019533">
    <property type="entry name" value="Peptidase_S26"/>
</dbReference>
<gene>
    <name evidence="9" type="ORF">Q3V37_04840</name>
</gene>
<dbReference type="AlphaFoldDB" id="A0AAJ6L358"/>
<dbReference type="Pfam" id="PF10502">
    <property type="entry name" value="Peptidase_S26"/>
    <property type="match status" value="2"/>
</dbReference>
<protein>
    <recommendedName>
        <fullName evidence="4">signal peptidase I</fullName>
        <ecNumber evidence="4">3.4.21.89</ecNumber>
    </recommendedName>
</protein>
<comment type="subcellular location">
    <subcellularLocation>
        <location evidence="2">Cell membrane</location>
        <topology evidence="2">Single-pass type II membrane protein</topology>
    </subcellularLocation>
</comment>
<reference evidence="9 10" key="1">
    <citation type="submission" date="2023-07" db="EMBL/GenBank/DDBJ databases">
        <title>Micromonospora profundi TRM 95458 converts glycerol to a new osmotic compound.</title>
        <authorList>
            <person name="Lu D."/>
        </authorList>
    </citation>
    <scope>NUCLEOTIDE SEQUENCE [LARGE SCALE GENOMIC DNA]</scope>
    <source>
        <strain evidence="9 10">TRM95458</strain>
    </source>
</reference>
<comment type="similarity">
    <text evidence="3">Belongs to the peptidase S26 family.</text>
</comment>
<sequence>MAAVAGLISALALLGGAAVWVARRQLVMITVTGGSMHPSLNDGDTILVRKMPLRAIRADMIVVFAHPRRHEEASANAGGAATDLATTWLIKRVVAVPGEPVPPELGWNDQTVPAGCLVVYGDNRRSSHDSRHFGYVRRADVRGVAVQKHLPDRGRRRLVENSPGEGPWQRTYRHRGTA</sequence>
<accession>A0AAJ6L358</accession>